<protein>
    <submittedName>
        <fullName evidence="3">Aminopeptidase P family protein</fullName>
    </submittedName>
</protein>
<dbReference type="SUPFAM" id="SSF53092">
    <property type="entry name" value="Creatinase/prolidase N-terminal domain"/>
    <property type="match status" value="1"/>
</dbReference>
<dbReference type="EMBL" id="SRPF01000002">
    <property type="protein sequence ID" value="TGN40452.1"/>
    <property type="molecule type" value="Genomic_DNA"/>
</dbReference>
<dbReference type="InterPro" id="IPR050659">
    <property type="entry name" value="Peptidase_M24B"/>
</dbReference>
<dbReference type="SUPFAM" id="SSF55920">
    <property type="entry name" value="Creatinase/aminopeptidase"/>
    <property type="match status" value="1"/>
</dbReference>
<organism evidence="3 4">
    <name type="scientific">Marinobacter confluentis</name>
    <dbReference type="NCBI Taxonomy" id="1697557"/>
    <lineage>
        <taxon>Bacteria</taxon>
        <taxon>Pseudomonadati</taxon>
        <taxon>Pseudomonadota</taxon>
        <taxon>Gammaproteobacteria</taxon>
        <taxon>Pseudomonadales</taxon>
        <taxon>Marinobacteraceae</taxon>
        <taxon>Marinobacter</taxon>
    </lineage>
</organism>
<dbReference type="CDD" id="cd01066">
    <property type="entry name" value="APP_MetAP"/>
    <property type="match status" value="1"/>
</dbReference>
<keyword evidence="3" id="KW-0031">Aminopeptidase</keyword>
<evidence type="ECO:0000313" key="4">
    <source>
        <dbReference type="Proteomes" id="UP000298325"/>
    </source>
</evidence>
<reference evidence="3 4" key="1">
    <citation type="submission" date="2019-04" db="EMBL/GenBank/DDBJ databases">
        <authorList>
            <person name="Park S."/>
            <person name="Yoon J.-H."/>
        </authorList>
    </citation>
    <scope>NUCLEOTIDE SEQUENCE [LARGE SCALE GENOMIC DNA]</scope>
    <source>
        <strain evidence="3 4">HJM-18</strain>
    </source>
</reference>
<keyword evidence="4" id="KW-1185">Reference proteome</keyword>
<dbReference type="Gene3D" id="3.40.350.10">
    <property type="entry name" value="Creatinase/prolidase N-terminal domain"/>
    <property type="match status" value="1"/>
</dbReference>
<dbReference type="PANTHER" id="PTHR46112">
    <property type="entry name" value="AMINOPEPTIDASE"/>
    <property type="match status" value="1"/>
</dbReference>
<evidence type="ECO:0000259" key="2">
    <source>
        <dbReference type="Pfam" id="PF01321"/>
    </source>
</evidence>
<dbReference type="InterPro" id="IPR029149">
    <property type="entry name" value="Creatin/AminoP/Spt16_N"/>
</dbReference>
<sequence>MIEDTEFLARRERVKSKLAELGAGQLVVTNSESIYYLCGATFEALERPFFLIIPRTGPERLVVPFLEKDHLKKARALDSKNIYTYWEFPAPTNVDWAASLRRYGQLDKGFIYESSCPMAVASLLQELGGRHMDLIEQLRLVKSPAEIEMVRKAAYYADMGVQQLLDYSYYGSTVAEGFARTNKVTQSIIRDTPDWDVLTTKVLMGTFPAPVSAKPHSVPSTDDLLCEGPHVALVLTRANGYAAESERTYFTAPPSKQDMKYFNAMLRARNLGLSLVKPGARCSDIDSEVNQFLASEGISKPEQRLHRIGHGLGLGNHEGPWLSEGSDDVLEAGMIVSIEPGIYVQGVGGYRHSDTVLVTESGYELLTKAPGVDKPLVLGRKTLKHRIFRRLVSKAIGSRA</sequence>
<dbReference type="InterPro" id="IPR000994">
    <property type="entry name" value="Pept_M24"/>
</dbReference>
<keyword evidence="3" id="KW-0378">Hydrolase</keyword>
<dbReference type="PANTHER" id="PTHR46112:SF2">
    <property type="entry name" value="XAA-PRO AMINOPEPTIDASE P-RELATED"/>
    <property type="match status" value="1"/>
</dbReference>
<comment type="caution">
    <text evidence="3">The sequence shown here is derived from an EMBL/GenBank/DDBJ whole genome shotgun (WGS) entry which is preliminary data.</text>
</comment>
<dbReference type="Pfam" id="PF00557">
    <property type="entry name" value="Peptidase_M24"/>
    <property type="match status" value="1"/>
</dbReference>
<keyword evidence="3" id="KW-0645">Protease</keyword>
<proteinExistence type="predicted"/>
<accession>A0A4Z1CI65</accession>
<dbReference type="Proteomes" id="UP000298325">
    <property type="component" value="Unassembled WGS sequence"/>
</dbReference>
<name>A0A4Z1CI65_9GAMM</name>
<feature type="domain" description="Creatinase N-terminal" evidence="2">
    <location>
        <begin position="10"/>
        <end position="128"/>
    </location>
</feature>
<dbReference type="AlphaFoldDB" id="A0A4Z1CI65"/>
<feature type="domain" description="Peptidase M24" evidence="1">
    <location>
        <begin position="212"/>
        <end position="360"/>
    </location>
</feature>
<evidence type="ECO:0000259" key="1">
    <source>
        <dbReference type="Pfam" id="PF00557"/>
    </source>
</evidence>
<dbReference type="InterPro" id="IPR036005">
    <property type="entry name" value="Creatinase/aminopeptidase-like"/>
</dbReference>
<gene>
    <name evidence="3" type="ORF">E5Q11_09295</name>
</gene>
<dbReference type="InterPro" id="IPR000587">
    <property type="entry name" value="Creatinase_N"/>
</dbReference>
<dbReference type="RefSeq" id="WP_135803114.1">
    <property type="nucleotide sequence ID" value="NZ_SRPF01000002.1"/>
</dbReference>
<evidence type="ECO:0000313" key="3">
    <source>
        <dbReference type="EMBL" id="TGN40452.1"/>
    </source>
</evidence>
<dbReference type="Gene3D" id="3.90.230.10">
    <property type="entry name" value="Creatinase/methionine aminopeptidase superfamily"/>
    <property type="match status" value="1"/>
</dbReference>
<dbReference type="OrthoDB" id="9761809at2"/>
<dbReference type="GO" id="GO:0004177">
    <property type="term" value="F:aminopeptidase activity"/>
    <property type="evidence" value="ECO:0007669"/>
    <property type="project" value="UniProtKB-KW"/>
</dbReference>
<dbReference type="Pfam" id="PF01321">
    <property type="entry name" value="Creatinase_N"/>
    <property type="match status" value="1"/>
</dbReference>